<dbReference type="GO" id="GO:0003924">
    <property type="term" value="F:GTPase activity"/>
    <property type="evidence" value="ECO:0007669"/>
    <property type="project" value="TreeGrafter"/>
</dbReference>
<dbReference type="InterPro" id="IPR006762">
    <property type="entry name" value="Gtr1_RagA"/>
</dbReference>
<name>A0A5N3W0H7_MUNRE</name>
<keyword evidence="4 6" id="KW-0342">GTP-binding</keyword>
<comment type="catalytic activity">
    <reaction evidence="5">
        <text>GTP + H2O = GDP + phosphate + H(+)</text>
        <dbReference type="Rhea" id="RHEA:19669"/>
        <dbReference type="ChEBI" id="CHEBI:15377"/>
        <dbReference type="ChEBI" id="CHEBI:15378"/>
        <dbReference type="ChEBI" id="CHEBI:37565"/>
        <dbReference type="ChEBI" id="CHEBI:43474"/>
        <dbReference type="ChEBI" id="CHEBI:58189"/>
    </reaction>
    <physiologicalReaction direction="left-to-right" evidence="5">
        <dbReference type="Rhea" id="RHEA:19670"/>
    </physiologicalReaction>
</comment>
<dbReference type="GO" id="GO:0009267">
    <property type="term" value="P:cellular response to starvation"/>
    <property type="evidence" value="ECO:0007669"/>
    <property type="project" value="TreeGrafter"/>
</dbReference>
<evidence type="ECO:0000256" key="1">
    <source>
        <dbReference type="ARBA" id="ARBA00004656"/>
    </source>
</evidence>
<dbReference type="PANTHER" id="PTHR11259:SF6">
    <property type="entry name" value="RAS-RELATED GTP-BINDING PROTEIN C"/>
    <property type="match status" value="1"/>
</dbReference>
<dbReference type="Gene3D" id="3.30.450.190">
    <property type="match status" value="1"/>
</dbReference>
<proteinExistence type="inferred from homology"/>
<dbReference type="GO" id="GO:0010507">
    <property type="term" value="P:negative regulation of autophagy"/>
    <property type="evidence" value="ECO:0007669"/>
    <property type="project" value="TreeGrafter"/>
</dbReference>
<dbReference type="GO" id="GO:0005634">
    <property type="term" value="C:nucleus"/>
    <property type="evidence" value="ECO:0007669"/>
    <property type="project" value="TreeGrafter"/>
</dbReference>
<evidence type="ECO:0000256" key="4">
    <source>
        <dbReference type="ARBA" id="ARBA00023134"/>
    </source>
</evidence>
<protein>
    <recommendedName>
        <fullName evidence="6">Ras-related GTP-binding protein</fullName>
    </recommendedName>
</protein>
<evidence type="ECO:0000256" key="5">
    <source>
        <dbReference type="ARBA" id="ARBA00049117"/>
    </source>
</evidence>
<keyword evidence="8" id="KW-1185">Reference proteome</keyword>
<comment type="similarity">
    <text evidence="2 6">Belongs to the GTR/RAG GTP-binding protein family.</text>
</comment>
<evidence type="ECO:0000313" key="8">
    <source>
        <dbReference type="Proteomes" id="UP000326062"/>
    </source>
</evidence>
<reference evidence="7 8" key="1">
    <citation type="submission" date="2019-06" db="EMBL/GenBank/DDBJ databases">
        <title>Discovery of a novel chromosome fission-fusion reversal in muntjac.</title>
        <authorList>
            <person name="Mudd A.B."/>
            <person name="Bredeson J.V."/>
            <person name="Baum R."/>
            <person name="Hockemeyer D."/>
            <person name="Rokhsar D.S."/>
        </authorList>
    </citation>
    <scope>NUCLEOTIDE SEQUENCE [LARGE SCALE GENOMIC DNA]</scope>
    <source>
        <strain evidence="7">UCam_UCB_Mr</strain>
        <tissue evidence="7">Fibroblast cell line</tissue>
    </source>
</reference>
<dbReference type="AlphaFoldDB" id="A0A5N3W0H7"/>
<dbReference type="Pfam" id="PF04670">
    <property type="entry name" value="Gtr1_RagA"/>
    <property type="match status" value="2"/>
</dbReference>
<gene>
    <name evidence="7" type="ORF">FD755_022527</name>
</gene>
<evidence type="ECO:0000256" key="2">
    <source>
        <dbReference type="ARBA" id="ARBA00007756"/>
    </source>
</evidence>
<evidence type="ECO:0000256" key="3">
    <source>
        <dbReference type="ARBA" id="ARBA00022741"/>
    </source>
</evidence>
<comment type="caution">
    <text evidence="7">The sequence shown here is derived from an EMBL/GenBank/DDBJ whole genome shotgun (WGS) entry which is preliminary data.</text>
</comment>
<dbReference type="GO" id="GO:0005525">
    <property type="term" value="F:GTP binding"/>
    <property type="evidence" value="ECO:0007669"/>
    <property type="project" value="UniProtKB-UniRule"/>
</dbReference>
<comment type="function">
    <text evidence="6">Guanine nucleotide-binding protein that plays a crucial role in the cellular response to amino acid availability through regulation of the mTORC1 signaling cascade.</text>
</comment>
<dbReference type="GO" id="GO:0005765">
    <property type="term" value="C:lysosomal membrane"/>
    <property type="evidence" value="ECO:0007669"/>
    <property type="project" value="UniProtKB-SubCell"/>
</dbReference>
<dbReference type="EMBL" id="VCEB01000022">
    <property type="protein sequence ID" value="KAB0355068.1"/>
    <property type="molecule type" value="Genomic_DNA"/>
</dbReference>
<dbReference type="GO" id="GO:0071230">
    <property type="term" value="P:cellular response to amino acid stimulus"/>
    <property type="evidence" value="ECO:0007669"/>
    <property type="project" value="UniProtKB-UniRule"/>
</dbReference>
<comment type="subcellular location">
    <subcellularLocation>
        <location evidence="6">Cytoplasm</location>
    </subcellularLocation>
    <subcellularLocation>
        <location evidence="6">Lysosome</location>
    </subcellularLocation>
    <subcellularLocation>
        <location evidence="1">Lysosome membrane</location>
    </subcellularLocation>
</comment>
<dbReference type="Gene3D" id="3.40.50.300">
    <property type="entry name" value="P-loop containing nucleotide triphosphate hydrolases"/>
    <property type="match status" value="2"/>
</dbReference>
<dbReference type="GO" id="GO:1904263">
    <property type="term" value="P:positive regulation of TORC1 signaling"/>
    <property type="evidence" value="ECO:0007669"/>
    <property type="project" value="TreeGrafter"/>
</dbReference>
<dbReference type="Proteomes" id="UP000326062">
    <property type="component" value="Chromosome 22"/>
</dbReference>
<dbReference type="GO" id="GO:1990131">
    <property type="term" value="C:Gtr1-Gtr2 GTPase complex"/>
    <property type="evidence" value="ECO:0007669"/>
    <property type="project" value="TreeGrafter"/>
</dbReference>
<accession>A0A5N3W0H7</accession>
<keyword evidence="3 6" id="KW-0547">Nucleotide-binding</keyword>
<dbReference type="PANTHER" id="PTHR11259">
    <property type="entry name" value="RAS-RELATED GTP BINDING RAG/GTR YEAST"/>
    <property type="match status" value="1"/>
</dbReference>
<keyword evidence="6" id="KW-0963">Cytoplasm</keyword>
<sequence>MNLPTGCGGLERQRSGLACQGTVLSLQYWAEETPLPGKYRTQEEGEAAGGRVRMGASGGCGPSRVLTAPSQGFCSWASGATGKSCIQKTLFLEKTKKTYKDDISNSSFVNFQIWGFSGQMDFLDPTFGLRRSSGGQEANDDLADAGLEKLHLSFYFTSIYDGSIFAAFSKVLPKLIPQLPILENLLNIIISNSGIEKELCCDMIDVVIYVSLLTTKESMAIIKLNNTTVLYLKEVTKFLALVCIHREETVHEVSEVGVASHRRCNHQTSAPSLKALTHNCTP</sequence>
<dbReference type="InterPro" id="IPR027417">
    <property type="entry name" value="P-loop_NTPase"/>
</dbReference>
<keyword evidence="6" id="KW-0458">Lysosome</keyword>
<evidence type="ECO:0000313" key="7">
    <source>
        <dbReference type="EMBL" id="KAB0355068.1"/>
    </source>
</evidence>
<organism evidence="7 8">
    <name type="scientific">Muntiacus reevesi</name>
    <name type="common">Reeves' muntjac</name>
    <name type="synonym">Cervus reevesi</name>
    <dbReference type="NCBI Taxonomy" id="9886"/>
    <lineage>
        <taxon>Eukaryota</taxon>
        <taxon>Metazoa</taxon>
        <taxon>Chordata</taxon>
        <taxon>Craniata</taxon>
        <taxon>Vertebrata</taxon>
        <taxon>Euteleostomi</taxon>
        <taxon>Mammalia</taxon>
        <taxon>Eutheria</taxon>
        <taxon>Laurasiatheria</taxon>
        <taxon>Artiodactyla</taxon>
        <taxon>Ruminantia</taxon>
        <taxon>Pecora</taxon>
        <taxon>Cervidae</taxon>
        <taxon>Muntiacinae</taxon>
        <taxon>Muntiacus</taxon>
    </lineage>
</organism>
<evidence type="ECO:0000256" key="6">
    <source>
        <dbReference type="RuleBase" id="RU367014"/>
    </source>
</evidence>